<feature type="transmembrane region" description="Helical" evidence="6">
    <location>
        <begin position="333"/>
        <end position="353"/>
    </location>
</feature>
<feature type="transmembrane region" description="Helical" evidence="6">
    <location>
        <begin position="110"/>
        <end position="139"/>
    </location>
</feature>
<feature type="transmembrane region" description="Helical" evidence="6">
    <location>
        <begin position="365"/>
        <end position="384"/>
    </location>
</feature>
<keyword evidence="2" id="KW-1003">Cell membrane</keyword>
<feature type="transmembrane region" description="Helical" evidence="6">
    <location>
        <begin position="202"/>
        <end position="226"/>
    </location>
</feature>
<dbReference type="Pfam" id="PF02687">
    <property type="entry name" value="FtsX"/>
    <property type="match status" value="1"/>
</dbReference>
<keyword evidence="5 6" id="KW-0472">Membrane</keyword>
<feature type="transmembrane region" description="Helical" evidence="6">
    <location>
        <begin position="232"/>
        <end position="256"/>
    </location>
</feature>
<dbReference type="InterPro" id="IPR003838">
    <property type="entry name" value="ABC3_permease_C"/>
</dbReference>
<dbReference type="AlphaFoldDB" id="A0A852Y8S6"/>
<dbReference type="EMBL" id="JACBZY010000001">
    <property type="protein sequence ID" value="NYG97704.1"/>
    <property type="molecule type" value="Genomic_DNA"/>
</dbReference>
<reference evidence="8 9" key="1">
    <citation type="submission" date="2020-07" db="EMBL/GenBank/DDBJ databases">
        <title>Sequencing the genomes of 1000 actinobacteria strains.</title>
        <authorList>
            <person name="Klenk H.-P."/>
        </authorList>
    </citation>
    <scope>NUCLEOTIDE SEQUENCE [LARGE SCALE GENOMIC DNA]</scope>
    <source>
        <strain evidence="8 9">DSM 23141</strain>
    </source>
</reference>
<feature type="transmembrane region" description="Helical" evidence="6">
    <location>
        <begin position="390"/>
        <end position="410"/>
    </location>
</feature>
<accession>A0A852Y8S6</accession>
<dbReference type="Proteomes" id="UP000553888">
    <property type="component" value="Unassembled WGS sequence"/>
</dbReference>
<comment type="subcellular location">
    <subcellularLocation>
        <location evidence="1">Cell membrane</location>
        <topology evidence="1">Multi-pass membrane protein</topology>
    </subcellularLocation>
</comment>
<keyword evidence="3 6" id="KW-0812">Transmembrane</keyword>
<feature type="transmembrane region" description="Helical" evidence="6">
    <location>
        <begin position="159"/>
        <end position="181"/>
    </location>
</feature>
<evidence type="ECO:0000256" key="5">
    <source>
        <dbReference type="ARBA" id="ARBA00023136"/>
    </source>
</evidence>
<evidence type="ECO:0000256" key="6">
    <source>
        <dbReference type="SAM" id="Phobius"/>
    </source>
</evidence>
<evidence type="ECO:0000256" key="1">
    <source>
        <dbReference type="ARBA" id="ARBA00004651"/>
    </source>
</evidence>
<evidence type="ECO:0000313" key="8">
    <source>
        <dbReference type="EMBL" id="NYG97704.1"/>
    </source>
</evidence>
<organism evidence="8 9">
    <name type="scientific">Schumannella luteola</name>
    <dbReference type="NCBI Taxonomy" id="472059"/>
    <lineage>
        <taxon>Bacteria</taxon>
        <taxon>Bacillati</taxon>
        <taxon>Actinomycetota</taxon>
        <taxon>Actinomycetes</taxon>
        <taxon>Micrococcales</taxon>
        <taxon>Microbacteriaceae</taxon>
        <taxon>Schumannella</taxon>
    </lineage>
</organism>
<evidence type="ECO:0000256" key="4">
    <source>
        <dbReference type="ARBA" id="ARBA00022989"/>
    </source>
</evidence>
<feature type="domain" description="ABC3 transporter permease C-terminal" evidence="7">
    <location>
        <begin position="76"/>
        <end position="185"/>
    </location>
</feature>
<keyword evidence="9" id="KW-1185">Reference proteome</keyword>
<proteinExistence type="predicted"/>
<feature type="transmembrane region" description="Helical" evidence="6">
    <location>
        <begin position="293"/>
        <end position="313"/>
    </location>
</feature>
<protein>
    <submittedName>
        <fullName evidence="8">Putative ABC transport system permease protein</fullName>
    </submittedName>
</protein>
<feature type="transmembrane region" description="Helical" evidence="6">
    <location>
        <begin position="21"/>
        <end position="41"/>
    </location>
</feature>
<feature type="transmembrane region" description="Helical" evidence="6">
    <location>
        <begin position="422"/>
        <end position="443"/>
    </location>
</feature>
<feature type="transmembrane region" description="Helical" evidence="6">
    <location>
        <begin position="61"/>
        <end position="89"/>
    </location>
</feature>
<evidence type="ECO:0000313" key="9">
    <source>
        <dbReference type="Proteomes" id="UP000553888"/>
    </source>
</evidence>
<evidence type="ECO:0000256" key="3">
    <source>
        <dbReference type="ARBA" id="ARBA00022692"/>
    </source>
</evidence>
<keyword evidence="4 6" id="KW-1133">Transmembrane helix</keyword>
<gene>
    <name evidence="8" type="ORF">BJ979_000330</name>
</gene>
<comment type="caution">
    <text evidence="8">The sequence shown here is derived from an EMBL/GenBank/DDBJ whole genome shotgun (WGS) entry which is preliminary data.</text>
</comment>
<dbReference type="RefSeq" id="WP_179564563.1">
    <property type="nucleotide sequence ID" value="NZ_JACBZY010000001.1"/>
</dbReference>
<evidence type="ECO:0000259" key="7">
    <source>
        <dbReference type="Pfam" id="PF02687"/>
    </source>
</evidence>
<name>A0A852Y8S6_9MICO</name>
<evidence type="ECO:0000256" key="2">
    <source>
        <dbReference type="ARBA" id="ARBA00022475"/>
    </source>
</evidence>
<sequence length="458" mass="46390">MIRLLWASIVREPRATIGPGIVFFASGAFVALCLYIVVSAASPEGQEALRAGPPGSQSVVAQIAIFLMALGIGVPTCFVIATVATTALTQERPRLAAWRLAGASPSQVKLIVLGRLICTAIVFAVVGAVLSAPLAQVAIDFLLSVTTVGVPLPAHVDAGAGAVAVAIVALLAVVGGIRPAVLAGRVPPVEAVRERREASRRLGVGQWILAGIVVAAAVFLASGVVAQRTPGAASTLALGLAFAVALGLALLAPVYVGPLLALWSRLVPASAIPAWWLARASALQRLTTTSASVAPLTIAMIVLGTYFSASLTWELATDSRQQAAVNAQQGLVLFAPGAAIAILGSAVVLFAIGGNRARERAQYRTVGATTLVLAAAALIEAAMYVVTATIVSVIAILGIVQLFVAGLAAANIAASIHLDWTALGACILVGFIAIGATTVLPVFSGTRDGDAAALVRDA</sequence>